<dbReference type="EMBL" id="FNQR01000003">
    <property type="protein sequence ID" value="SEA22631.1"/>
    <property type="molecule type" value="Genomic_DNA"/>
</dbReference>
<dbReference type="Pfam" id="PF13789">
    <property type="entry name" value="DUF4181"/>
    <property type="match status" value="1"/>
</dbReference>
<keyword evidence="1" id="KW-0812">Transmembrane</keyword>
<feature type="transmembrane region" description="Helical" evidence="1">
    <location>
        <begin position="12"/>
        <end position="34"/>
    </location>
</feature>
<accession>A0A1H3ZGW7</accession>
<feature type="transmembrane region" description="Helical" evidence="1">
    <location>
        <begin position="60"/>
        <end position="77"/>
    </location>
</feature>
<feature type="transmembrane region" description="Helical" evidence="1">
    <location>
        <begin position="112"/>
        <end position="133"/>
    </location>
</feature>
<proteinExistence type="predicted"/>
<dbReference type="Proteomes" id="UP000198584">
    <property type="component" value="Unassembled WGS sequence"/>
</dbReference>
<dbReference type="RefSeq" id="WP_093043152.1">
    <property type="nucleotide sequence ID" value="NZ_FNQR01000003.1"/>
</dbReference>
<protein>
    <recommendedName>
        <fullName evidence="4">DUF4181 domain-containing protein</fullName>
    </recommendedName>
</protein>
<reference evidence="2 3" key="1">
    <citation type="submission" date="2016-10" db="EMBL/GenBank/DDBJ databases">
        <authorList>
            <person name="de Groot N.N."/>
        </authorList>
    </citation>
    <scope>NUCLEOTIDE SEQUENCE [LARGE SCALE GENOMIC DNA]</scope>
    <source>
        <strain evidence="2 3">CCM7597</strain>
    </source>
</reference>
<dbReference type="AlphaFoldDB" id="A0A1H3ZGW7"/>
<keyword evidence="1" id="KW-1133">Transmembrane helix</keyword>
<evidence type="ECO:0000313" key="2">
    <source>
        <dbReference type="EMBL" id="SEA22631.1"/>
    </source>
</evidence>
<organism evidence="2 3">
    <name type="scientific">Thalassobacillus cyri</name>
    <dbReference type="NCBI Taxonomy" id="571932"/>
    <lineage>
        <taxon>Bacteria</taxon>
        <taxon>Bacillati</taxon>
        <taxon>Bacillota</taxon>
        <taxon>Bacilli</taxon>
        <taxon>Bacillales</taxon>
        <taxon>Bacillaceae</taxon>
        <taxon>Thalassobacillus</taxon>
    </lineage>
</organism>
<evidence type="ECO:0000313" key="3">
    <source>
        <dbReference type="Proteomes" id="UP000198584"/>
    </source>
</evidence>
<dbReference type="InterPro" id="IPR025441">
    <property type="entry name" value="DUF4181"/>
</dbReference>
<sequence length="140" mass="16426">MEMEQYGPPPGFWLDFLNVMALVIYMVILIPSFLRRIMKADKQPLFFHSYLNPLHKKGAIGIRIVGLIAFIILVILYPTQYTLFVVPFVINMTELGFRAYMEWDVSDNRSNYKVTLIEIFLSTLAISWVLWWLGNNVMSW</sequence>
<keyword evidence="1" id="KW-0472">Membrane</keyword>
<gene>
    <name evidence="2" type="ORF">SAMN05421743_103233</name>
</gene>
<dbReference type="OrthoDB" id="2428213at2"/>
<dbReference type="STRING" id="571932.SAMN05421743_103233"/>
<keyword evidence="3" id="KW-1185">Reference proteome</keyword>
<evidence type="ECO:0000256" key="1">
    <source>
        <dbReference type="SAM" id="Phobius"/>
    </source>
</evidence>
<evidence type="ECO:0008006" key="4">
    <source>
        <dbReference type="Google" id="ProtNLM"/>
    </source>
</evidence>
<name>A0A1H3ZGW7_9BACI</name>